<organism evidence="3">
    <name type="scientific">Hymenolepis diminuta</name>
    <name type="common">Rat tapeworm</name>
    <dbReference type="NCBI Taxonomy" id="6216"/>
    <lineage>
        <taxon>Eukaryota</taxon>
        <taxon>Metazoa</taxon>
        <taxon>Spiralia</taxon>
        <taxon>Lophotrochozoa</taxon>
        <taxon>Platyhelminthes</taxon>
        <taxon>Cestoda</taxon>
        <taxon>Eucestoda</taxon>
        <taxon>Cyclophyllidea</taxon>
        <taxon>Hymenolepididae</taxon>
        <taxon>Hymenolepis</taxon>
    </lineage>
</organism>
<evidence type="ECO:0000313" key="2">
    <source>
        <dbReference type="Proteomes" id="UP000274504"/>
    </source>
</evidence>
<dbReference type="AlphaFoldDB" id="A0A0R3SMM8"/>
<dbReference type="EMBL" id="UYSG01004468">
    <property type="protein sequence ID" value="VDL58509.1"/>
    <property type="molecule type" value="Genomic_DNA"/>
</dbReference>
<protein>
    <submittedName>
        <fullName evidence="3">HTH psq-type domain-containing protein</fullName>
    </submittedName>
</protein>
<evidence type="ECO:0000313" key="3">
    <source>
        <dbReference type="WBParaSite" id="HDID_0000619301-mRNA-1"/>
    </source>
</evidence>
<sequence length="48" mass="5618">MAAKQMSLSISKVRKKLILKYMVTSSVPIHMTLRTQLELLFQQRNLKN</sequence>
<proteinExistence type="predicted"/>
<accession>A0A0R3SMM8</accession>
<evidence type="ECO:0000313" key="1">
    <source>
        <dbReference type="EMBL" id="VDL58509.1"/>
    </source>
</evidence>
<dbReference type="Proteomes" id="UP000274504">
    <property type="component" value="Unassembled WGS sequence"/>
</dbReference>
<dbReference type="WBParaSite" id="HDID_0000619301-mRNA-1">
    <property type="protein sequence ID" value="HDID_0000619301-mRNA-1"/>
    <property type="gene ID" value="HDID_0000619301"/>
</dbReference>
<reference evidence="1 2" key="2">
    <citation type="submission" date="2018-11" db="EMBL/GenBank/DDBJ databases">
        <authorList>
            <consortium name="Pathogen Informatics"/>
        </authorList>
    </citation>
    <scope>NUCLEOTIDE SEQUENCE [LARGE SCALE GENOMIC DNA]</scope>
</reference>
<name>A0A0R3SMM8_HYMDI</name>
<reference evidence="3" key="1">
    <citation type="submission" date="2017-02" db="UniProtKB">
        <authorList>
            <consortium name="WormBaseParasite"/>
        </authorList>
    </citation>
    <scope>IDENTIFICATION</scope>
</reference>
<gene>
    <name evidence="1" type="ORF">HDID_LOCUS6191</name>
</gene>